<dbReference type="PANTHER" id="PTHR43265:SF1">
    <property type="entry name" value="ESTERASE ESTD"/>
    <property type="match status" value="1"/>
</dbReference>
<keyword evidence="2" id="KW-0378">Hydrolase</keyword>
<feature type="domain" description="Serine aminopeptidase S33" evidence="1">
    <location>
        <begin position="333"/>
        <end position="454"/>
    </location>
</feature>
<gene>
    <name evidence="2" type="ORF">GB927_000885</name>
</gene>
<dbReference type="EMBL" id="WHSB02000001">
    <property type="protein sequence ID" value="MCQ4628566.1"/>
    <property type="molecule type" value="Genomic_DNA"/>
</dbReference>
<dbReference type="Pfam" id="PF12146">
    <property type="entry name" value="Hydrolase_4"/>
    <property type="match status" value="1"/>
</dbReference>
<dbReference type="GO" id="GO:0016787">
    <property type="term" value="F:hydrolase activity"/>
    <property type="evidence" value="ECO:0007669"/>
    <property type="project" value="UniProtKB-KW"/>
</dbReference>
<organism evidence="2 3">
    <name type="scientific">Shinella lacus</name>
    <dbReference type="NCBI Taxonomy" id="2654216"/>
    <lineage>
        <taxon>Bacteria</taxon>
        <taxon>Pseudomonadati</taxon>
        <taxon>Pseudomonadota</taxon>
        <taxon>Alphaproteobacteria</taxon>
        <taxon>Hyphomicrobiales</taxon>
        <taxon>Rhizobiaceae</taxon>
        <taxon>Shinella</taxon>
    </lineage>
</organism>
<evidence type="ECO:0000313" key="3">
    <source>
        <dbReference type="Proteomes" id="UP000996601"/>
    </source>
</evidence>
<reference evidence="2" key="1">
    <citation type="submission" date="2021-07" db="EMBL/GenBank/DDBJ databases">
        <title>Shinella sp. nov., a novel member of the genus Shinella from water.</title>
        <authorList>
            <person name="Deng Y."/>
        </authorList>
    </citation>
    <scope>NUCLEOTIDE SEQUENCE</scope>
    <source>
        <strain evidence="2">CPCC 100929</strain>
    </source>
</reference>
<evidence type="ECO:0000259" key="1">
    <source>
        <dbReference type="Pfam" id="PF12146"/>
    </source>
</evidence>
<proteinExistence type="predicted"/>
<sequence length="601" mass="64045">MSGDAKNGAVIAAKIGAKAHEAAYPVAFSGIMGLFKPASDTMPARDLAVLFLAPWGIDELCTRKFFRITAETLADVGIASLRLDYPGTANALDAPDAIIDIASWTDAALAGADALRNLSGATNVVLLGFGLGAAIALKASDHVENLAGLALLAPVVSGRRYLRELSVWSAVVDEGVGVAPHMRDTAPGTIAGLSMPEGIVTTLSTLTPDALADSRVEHVFFAARPDNTSDRQLRDHLADGATTMRDFVFRGYDKLVSNPLGQEIPADFLEALPDWLKGLAPYQTAINPPVPPSGPAVVTAGDVRETALRFGPGERLVGTLTEPATGGSEATVVLLTTGYDHQGGWARSGVDLARQLAAKGVASFRFDSAGVGDSPPVPGRREEVLYDETQVDDMPAVREFLDGIGRRGPALLFGRCSGAYVAFRAAAADERWAGCIVVNPYAFRWLKPPSAEVVNSAPRALADYSQKALKLDTIRRLFSGDIDMSAAARNIGQRVTQRLSKRLAPLLGPLLATERLERAVHADFRALSQRPGRTCLVYSVDDPGLDNLYVHFGNQVEGLAAYPNVSLHILPDTDHNVTPRVSRQQLFDIVEQAATSLSRER</sequence>
<dbReference type="RefSeq" id="WP_256114609.1">
    <property type="nucleotide sequence ID" value="NZ_WHSB02000001.1"/>
</dbReference>
<dbReference type="InterPro" id="IPR022742">
    <property type="entry name" value="Hydrolase_4"/>
</dbReference>
<dbReference type="PANTHER" id="PTHR43265">
    <property type="entry name" value="ESTERASE ESTD"/>
    <property type="match status" value="1"/>
</dbReference>
<dbReference type="InterPro" id="IPR053145">
    <property type="entry name" value="AB_hydrolase_Est10"/>
</dbReference>
<comment type="caution">
    <text evidence="2">The sequence shown here is derived from an EMBL/GenBank/DDBJ whole genome shotgun (WGS) entry which is preliminary data.</text>
</comment>
<name>A0ABT1R068_9HYPH</name>
<dbReference type="InterPro" id="IPR029058">
    <property type="entry name" value="AB_hydrolase_fold"/>
</dbReference>
<protein>
    <submittedName>
        <fullName evidence="2">Alpha/beta fold hydrolase</fullName>
    </submittedName>
</protein>
<keyword evidence="3" id="KW-1185">Reference proteome</keyword>
<dbReference type="SUPFAM" id="SSF53474">
    <property type="entry name" value="alpha/beta-Hydrolases"/>
    <property type="match status" value="2"/>
</dbReference>
<evidence type="ECO:0000313" key="2">
    <source>
        <dbReference type="EMBL" id="MCQ4628566.1"/>
    </source>
</evidence>
<accession>A0ABT1R068</accession>
<dbReference type="Proteomes" id="UP000996601">
    <property type="component" value="Unassembled WGS sequence"/>
</dbReference>
<dbReference type="Gene3D" id="3.40.50.1820">
    <property type="entry name" value="alpha/beta hydrolase"/>
    <property type="match status" value="2"/>
</dbReference>